<evidence type="ECO:0000313" key="4">
    <source>
        <dbReference type="WBParaSite" id="TMUE_2000006269.1"/>
    </source>
</evidence>
<evidence type="ECO:0000259" key="2">
    <source>
        <dbReference type="Pfam" id="PF23055"/>
    </source>
</evidence>
<evidence type="ECO:0000256" key="1">
    <source>
        <dbReference type="SAM" id="MobiDB-lite"/>
    </source>
</evidence>
<evidence type="ECO:0000313" key="3">
    <source>
        <dbReference type="Proteomes" id="UP000046395"/>
    </source>
</evidence>
<protein>
    <submittedName>
        <fullName evidence="4">Retrotransposon gag domain-containing protein</fullName>
    </submittedName>
</protein>
<reference evidence="4" key="1">
    <citation type="submission" date="2019-12" db="UniProtKB">
        <authorList>
            <consortium name="WormBaseParasite"/>
        </authorList>
    </citation>
    <scope>IDENTIFICATION</scope>
</reference>
<dbReference type="AlphaFoldDB" id="A0A5S6QGF2"/>
<dbReference type="PANTHER" id="PTHR33327:SF3">
    <property type="entry name" value="RNA-DIRECTED DNA POLYMERASE"/>
    <property type="match status" value="1"/>
</dbReference>
<dbReference type="InterPro" id="IPR055469">
    <property type="entry name" value="DUF7041"/>
</dbReference>
<dbReference type="Pfam" id="PF23055">
    <property type="entry name" value="DUF7041"/>
    <property type="match status" value="1"/>
</dbReference>
<proteinExistence type="predicted"/>
<feature type="compositionally biased region" description="Polar residues" evidence="1">
    <location>
        <begin position="174"/>
        <end position="190"/>
    </location>
</feature>
<dbReference type="Proteomes" id="UP000046395">
    <property type="component" value="Unassembled WGS sequence"/>
</dbReference>
<dbReference type="WBParaSite" id="TMUE_2000006269.1">
    <property type="protein sequence ID" value="TMUE_2000006269.1"/>
    <property type="gene ID" value="WBGene00291297"/>
</dbReference>
<dbReference type="PANTHER" id="PTHR33327">
    <property type="entry name" value="ENDONUCLEASE"/>
    <property type="match status" value="1"/>
</dbReference>
<keyword evidence="3" id="KW-1185">Reference proteome</keyword>
<name>A0A5S6QGF2_TRIMR</name>
<feature type="domain" description="DUF7041" evidence="2">
    <location>
        <begin position="14"/>
        <end position="94"/>
    </location>
</feature>
<sequence>MESESAVHRVAAKLPPFWADRAALWFAQIEAQFTVARITEATKFAYVVSQLEGRYAAEVEDITNSPARNAYSHLRSELIRRVSVSAEQRVRQVLIDRRGVRRPEAVPVPATSPVPRRSYAVAHVFDPLAAVGIEDHNAVDVSGILRRVRDLRHRGQSEEMTDQSDASEDKGRSPTVTPVEVSTSARQKNNVLEEKMPPYDSLMETTTEAFARFDMIDDLEESEEKKNYLSFKLIVVNGSAFSPDTA</sequence>
<feature type="region of interest" description="Disordered" evidence="1">
    <location>
        <begin position="152"/>
        <end position="198"/>
    </location>
</feature>
<accession>A0A5S6QGF2</accession>
<organism evidence="3 4">
    <name type="scientific">Trichuris muris</name>
    <name type="common">Mouse whipworm</name>
    <dbReference type="NCBI Taxonomy" id="70415"/>
    <lineage>
        <taxon>Eukaryota</taxon>
        <taxon>Metazoa</taxon>
        <taxon>Ecdysozoa</taxon>
        <taxon>Nematoda</taxon>
        <taxon>Enoplea</taxon>
        <taxon>Dorylaimia</taxon>
        <taxon>Trichinellida</taxon>
        <taxon>Trichuridae</taxon>
        <taxon>Trichuris</taxon>
    </lineage>
</organism>
<dbReference type="STRING" id="70415.A0A5S6QGF2"/>